<dbReference type="EMBL" id="CP063458">
    <property type="protein sequence ID" value="QOV87592.1"/>
    <property type="molecule type" value="Genomic_DNA"/>
</dbReference>
<dbReference type="RefSeq" id="WP_206290499.1">
    <property type="nucleotide sequence ID" value="NZ_CP063458.1"/>
</dbReference>
<accession>A0A7M2WR13</accession>
<gene>
    <name evidence="1" type="ORF">IPV69_14985</name>
</gene>
<name>A0A7M2WR13_9BACT</name>
<protein>
    <submittedName>
        <fullName evidence="1">Uncharacterized protein</fullName>
    </submittedName>
</protein>
<reference evidence="1 2" key="1">
    <citation type="submission" date="2020-10" db="EMBL/GenBank/DDBJ databases">
        <title>Wide distribution of Phycisphaera-like planctomycetes from WD2101 soil group in peatlands and genome analysis of the first cultivated representative.</title>
        <authorList>
            <person name="Dedysh S.N."/>
            <person name="Beletsky A.V."/>
            <person name="Ivanova A."/>
            <person name="Kulichevskaya I.S."/>
            <person name="Suzina N.E."/>
            <person name="Philippov D.A."/>
            <person name="Rakitin A.L."/>
            <person name="Mardanov A.V."/>
            <person name="Ravin N.V."/>
        </authorList>
    </citation>
    <scope>NUCLEOTIDE SEQUENCE [LARGE SCALE GENOMIC DNA]</scope>
    <source>
        <strain evidence="1 2">M1803</strain>
    </source>
</reference>
<dbReference type="KEGG" id="hbs:IPV69_14985"/>
<sequence length="265" mass="29078">MTPTVAESPPTASSPGDELQNLCEAGSESLVQMRYLEAEAALSRAEEIAWNARDWDTLARLYMPLQETRRQRRQRCGEGMVKLDWISQESQDVIDADTVLQAQPAGQLLVAGWGTIEPALKLRSLAAERGLYVETFLAAVYPIVDSAIQPEHAAKVVLIVPTAQTPIPDATPRSPDDLSKLLPPGALLMNADALPSGQRPGDTGTYAEVMALWERLHRPFLTAADAEPDPVRRMAAYRQVIEIDYACELAHQRLSDAAKQLNRAV</sequence>
<keyword evidence="2" id="KW-1185">Reference proteome</keyword>
<dbReference type="AlphaFoldDB" id="A0A7M2WR13"/>
<evidence type="ECO:0000313" key="2">
    <source>
        <dbReference type="Proteomes" id="UP000593765"/>
    </source>
</evidence>
<evidence type="ECO:0000313" key="1">
    <source>
        <dbReference type="EMBL" id="QOV87592.1"/>
    </source>
</evidence>
<dbReference type="Proteomes" id="UP000593765">
    <property type="component" value="Chromosome"/>
</dbReference>
<proteinExistence type="predicted"/>
<organism evidence="1 2">
    <name type="scientific">Humisphaera borealis</name>
    <dbReference type="NCBI Taxonomy" id="2807512"/>
    <lineage>
        <taxon>Bacteria</taxon>
        <taxon>Pseudomonadati</taxon>
        <taxon>Planctomycetota</taxon>
        <taxon>Phycisphaerae</taxon>
        <taxon>Tepidisphaerales</taxon>
        <taxon>Tepidisphaeraceae</taxon>
        <taxon>Humisphaera</taxon>
    </lineage>
</organism>